<organism evidence="1 2">
    <name type="scientific">Desmophyllum pertusum</name>
    <dbReference type="NCBI Taxonomy" id="174260"/>
    <lineage>
        <taxon>Eukaryota</taxon>
        <taxon>Metazoa</taxon>
        <taxon>Cnidaria</taxon>
        <taxon>Anthozoa</taxon>
        <taxon>Hexacorallia</taxon>
        <taxon>Scleractinia</taxon>
        <taxon>Caryophylliina</taxon>
        <taxon>Caryophylliidae</taxon>
        <taxon>Desmophyllum</taxon>
    </lineage>
</organism>
<dbReference type="GO" id="GO:0016740">
    <property type="term" value="F:transferase activity"/>
    <property type="evidence" value="ECO:0007669"/>
    <property type="project" value="UniProtKB-KW"/>
</dbReference>
<sequence>MTELLDDSCDRLKLRDIKDSLLDIMKKFNLLCEYTSKEGSSIYLVPCMLTLSPDELKLNISGNPKNPAPVYITFNTKYVPAGLFCRLLVLFMEYAQRIHSDQPELSANYAHFFIGEFTGIKFVATNV</sequence>
<protein>
    <submittedName>
        <fullName evidence="1">Glycosyl transferases group 1</fullName>
    </submittedName>
</protein>
<keyword evidence="2" id="KW-1185">Reference proteome</keyword>
<dbReference type="AlphaFoldDB" id="A0A9W9YYU7"/>
<evidence type="ECO:0000313" key="2">
    <source>
        <dbReference type="Proteomes" id="UP001163046"/>
    </source>
</evidence>
<accession>A0A9W9YYU7</accession>
<keyword evidence="1" id="KW-0808">Transferase</keyword>
<dbReference type="OrthoDB" id="5964455at2759"/>
<gene>
    <name evidence="1" type="primary">CASP14_5</name>
    <name evidence="1" type="ORF">OS493_031823</name>
</gene>
<evidence type="ECO:0000313" key="1">
    <source>
        <dbReference type="EMBL" id="KAJ7370538.1"/>
    </source>
</evidence>
<comment type="caution">
    <text evidence="1">The sequence shown here is derived from an EMBL/GenBank/DDBJ whole genome shotgun (WGS) entry which is preliminary data.</text>
</comment>
<dbReference type="EMBL" id="MU826863">
    <property type="protein sequence ID" value="KAJ7370538.1"/>
    <property type="molecule type" value="Genomic_DNA"/>
</dbReference>
<name>A0A9W9YYU7_9CNID</name>
<dbReference type="Proteomes" id="UP001163046">
    <property type="component" value="Unassembled WGS sequence"/>
</dbReference>
<proteinExistence type="predicted"/>
<reference evidence="1" key="1">
    <citation type="submission" date="2023-01" db="EMBL/GenBank/DDBJ databases">
        <title>Genome assembly of the deep-sea coral Lophelia pertusa.</title>
        <authorList>
            <person name="Herrera S."/>
            <person name="Cordes E."/>
        </authorList>
    </citation>
    <scope>NUCLEOTIDE SEQUENCE</scope>
    <source>
        <strain evidence="1">USNM1676648</strain>
        <tissue evidence="1">Polyp</tissue>
    </source>
</reference>